<evidence type="ECO:0000313" key="3">
    <source>
        <dbReference type="Proteomes" id="UP001076655"/>
    </source>
</evidence>
<organism evidence="2 3">
    <name type="scientific">Morganella morganii</name>
    <name type="common">Proteus morganii</name>
    <dbReference type="NCBI Taxonomy" id="582"/>
    <lineage>
        <taxon>Bacteria</taxon>
        <taxon>Pseudomonadati</taxon>
        <taxon>Pseudomonadota</taxon>
        <taxon>Gammaproteobacteria</taxon>
        <taxon>Enterobacterales</taxon>
        <taxon>Morganellaceae</taxon>
        <taxon>Morganella</taxon>
    </lineage>
</organism>
<evidence type="ECO:0000259" key="1">
    <source>
        <dbReference type="Pfam" id="PF00534"/>
    </source>
</evidence>
<keyword evidence="2" id="KW-0328">Glycosyltransferase</keyword>
<keyword evidence="2" id="KW-0808">Transferase</keyword>
<dbReference type="EMBL" id="JAPNMI010000002">
    <property type="protein sequence ID" value="MCY0788690.1"/>
    <property type="molecule type" value="Genomic_DNA"/>
</dbReference>
<dbReference type="Proteomes" id="UP001076655">
    <property type="component" value="Unassembled WGS sequence"/>
</dbReference>
<dbReference type="Pfam" id="PF00534">
    <property type="entry name" value="Glycos_transf_1"/>
    <property type="match status" value="1"/>
</dbReference>
<dbReference type="Gene3D" id="3.40.50.2000">
    <property type="entry name" value="Glycogen Phosphorylase B"/>
    <property type="match status" value="2"/>
</dbReference>
<dbReference type="PANTHER" id="PTHR12526">
    <property type="entry name" value="GLYCOSYLTRANSFERASE"/>
    <property type="match status" value="1"/>
</dbReference>
<protein>
    <submittedName>
        <fullName evidence="2">Glycosyltransferase</fullName>
        <ecNumber evidence="2">2.4.-.-</ecNumber>
    </submittedName>
</protein>
<accession>A0A9Q4CKG4</accession>
<dbReference type="EC" id="2.4.-.-" evidence="2"/>
<sequence length="401" mass="45363">MLRFKALILNKTDTISAYMKILHLINLQGFGGAERLFIEYLKNSSFTNEVLCSSNQINENIISELKSYKIIYANRIGNTSVKYPAFLRKHILSRKINRRNSDITLVWDFVPKLNKKPENGIFLYYDHGCSWRYPENKKTFTFLNMLDGAISVSVASKRIMQLRFNPGFKISTVINRLPMKTAVSSHTSPIKKVILGTASRLVGLKGIGVSILCLKELIESGKDAELIISGDGEQKCQLEELAVKLNIADKVKFIGYQHNMENFYNSIDIYLSTPVTEPFGLSCIEALSQGIPVIFPLIDGQPEAVKDKYCGIGIKPSLSVEEYRRLTGLSVDFPYDIYDPENDCLAEIKLISPSDILPAITGIISDYESYSENAKKWSLKTTDYDAFICEFESILEKMTYR</sequence>
<proteinExistence type="predicted"/>
<dbReference type="GO" id="GO:1901135">
    <property type="term" value="P:carbohydrate derivative metabolic process"/>
    <property type="evidence" value="ECO:0007669"/>
    <property type="project" value="UniProtKB-ARBA"/>
</dbReference>
<feature type="domain" description="Glycosyl transferase family 1" evidence="1">
    <location>
        <begin position="186"/>
        <end position="323"/>
    </location>
</feature>
<dbReference type="GO" id="GO:0016757">
    <property type="term" value="F:glycosyltransferase activity"/>
    <property type="evidence" value="ECO:0007669"/>
    <property type="project" value="UniProtKB-KW"/>
</dbReference>
<reference evidence="2" key="1">
    <citation type="submission" date="2022-08" db="EMBL/GenBank/DDBJ databases">
        <authorList>
            <person name="Dale J.L."/>
        </authorList>
    </citation>
    <scope>NUCLEOTIDE SEQUENCE</scope>
    <source>
        <strain evidence="2">2022EL-00758</strain>
    </source>
</reference>
<dbReference type="SUPFAM" id="SSF53756">
    <property type="entry name" value="UDP-Glycosyltransferase/glycogen phosphorylase"/>
    <property type="match status" value="1"/>
</dbReference>
<evidence type="ECO:0000313" key="2">
    <source>
        <dbReference type="EMBL" id="MCY0788690.1"/>
    </source>
</evidence>
<comment type="caution">
    <text evidence="2">The sequence shown here is derived from an EMBL/GenBank/DDBJ whole genome shotgun (WGS) entry which is preliminary data.</text>
</comment>
<dbReference type="InterPro" id="IPR001296">
    <property type="entry name" value="Glyco_trans_1"/>
</dbReference>
<dbReference type="AlphaFoldDB" id="A0A9Q4CKG4"/>
<dbReference type="PANTHER" id="PTHR12526:SF627">
    <property type="entry name" value="D-RHAMNOSYLTRANSFERASE WBPZ"/>
    <property type="match status" value="1"/>
</dbReference>
<gene>
    <name evidence="2" type="ORF">N0392_03165</name>
</gene>
<dbReference type="RefSeq" id="WP_264997398.1">
    <property type="nucleotide sequence ID" value="NZ_BRRE01000001.1"/>
</dbReference>
<name>A0A9Q4CKG4_MORMO</name>